<dbReference type="RefSeq" id="WP_051710237.1">
    <property type="nucleotide sequence ID" value="NZ_JBFAGR010000037.1"/>
</dbReference>
<reference evidence="2" key="1">
    <citation type="journal article" date="2019" name="Int. J. Syst. Evol. Microbiol.">
        <title>The Global Catalogue of Microorganisms (GCM) 10K type strain sequencing project: providing services to taxonomists for standard genome sequencing and annotation.</title>
        <authorList>
            <consortium name="The Broad Institute Genomics Platform"/>
            <consortium name="The Broad Institute Genome Sequencing Center for Infectious Disease"/>
            <person name="Wu L."/>
            <person name="Ma J."/>
        </authorList>
    </citation>
    <scope>NUCLEOTIDE SEQUENCE [LARGE SCALE GENOMIC DNA]</scope>
    <source>
        <strain evidence="2">ICMP 257</strain>
    </source>
</reference>
<evidence type="ECO:0000313" key="2">
    <source>
        <dbReference type="Proteomes" id="UP001595908"/>
    </source>
</evidence>
<organism evidence="1 2">
    <name type="scientific">Streptomyces atroolivaceus</name>
    <dbReference type="NCBI Taxonomy" id="66869"/>
    <lineage>
        <taxon>Bacteria</taxon>
        <taxon>Bacillati</taxon>
        <taxon>Actinomycetota</taxon>
        <taxon>Actinomycetes</taxon>
        <taxon>Kitasatosporales</taxon>
        <taxon>Streptomycetaceae</taxon>
        <taxon>Streptomyces</taxon>
    </lineage>
</organism>
<name>A0ABV9VLC0_STRAZ</name>
<accession>A0ABV9VLC0</accession>
<dbReference type="GeneID" id="300273102"/>
<gene>
    <name evidence="1" type="ORF">ACFPL4_36000</name>
</gene>
<protein>
    <submittedName>
        <fullName evidence="1">Uncharacterized protein</fullName>
    </submittedName>
</protein>
<keyword evidence="2" id="KW-1185">Reference proteome</keyword>
<dbReference type="Proteomes" id="UP001595908">
    <property type="component" value="Unassembled WGS sequence"/>
</dbReference>
<sequence length="75" mass="7825">MDEAERLSDRIAAIDGGRVAAVDTPAGLIAQSSAVQQVRFRVSQPLDKSVLTGLPDVTDVEIPMAAGWSPAGDSF</sequence>
<proteinExistence type="predicted"/>
<comment type="caution">
    <text evidence="1">The sequence shown here is derived from an EMBL/GenBank/DDBJ whole genome shotgun (WGS) entry which is preliminary data.</text>
</comment>
<evidence type="ECO:0000313" key="1">
    <source>
        <dbReference type="EMBL" id="MFC4983657.1"/>
    </source>
</evidence>
<dbReference type="EMBL" id="JBHSJE010000022">
    <property type="protein sequence ID" value="MFC4983657.1"/>
    <property type="molecule type" value="Genomic_DNA"/>
</dbReference>